<keyword evidence="8 10" id="KW-0414">Isoprene biosynthesis</keyword>
<dbReference type="CDD" id="cd02885">
    <property type="entry name" value="NUDIX_IPP_Isomerase"/>
    <property type="match status" value="1"/>
</dbReference>
<dbReference type="NCBIfam" id="NF002995">
    <property type="entry name" value="PRK03759.1"/>
    <property type="match status" value="1"/>
</dbReference>
<evidence type="ECO:0000256" key="3">
    <source>
        <dbReference type="ARBA" id="ARBA00012057"/>
    </source>
</evidence>
<evidence type="ECO:0000313" key="14">
    <source>
        <dbReference type="Proteomes" id="UP000336646"/>
    </source>
</evidence>
<dbReference type="InterPro" id="IPR015797">
    <property type="entry name" value="NUDIX_hydrolase-like_dom_sf"/>
</dbReference>
<evidence type="ECO:0000256" key="8">
    <source>
        <dbReference type="ARBA" id="ARBA00023229"/>
    </source>
</evidence>
<keyword evidence="9 10" id="KW-0413">Isomerase</keyword>
<comment type="function">
    <text evidence="10">Catalyzes the 1,3-allylic rearrangement of the homoallylic substrate isopentenyl (IPP) to its highly electrophilic allylic isomer, dimethylallyl diphosphate (DMAPP).</text>
</comment>
<evidence type="ECO:0000256" key="1">
    <source>
        <dbReference type="ARBA" id="ARBA00004826"/>
    </source>
</evidence>
<feature type="active site" evidence="10 11">
    <location>
        <position position="123"/>
    </location>
</feature>
<comment type="cofactor">
    <cofactor evidence="10">
        <name>Mg(2+)</name>
        <dbReference type="ChEBI" id="CHEBI:18420"/>
    </cofactor>
    <text evidence="10">Binds 1 Mg(2+) ion per subunit. The magnesium ion binds only when substrate is bound.</text>
</comment>
<dbReference type="Pfam" id="PF00293">
    <property type="entry name" value="NUDIX"/>
    <property type="match status" value="1"/>
</dbReference>
<dbReference type="UniPathway" id="UPA00059">
    <property type="reaction ID" value="UER00104"/>
</dbReference>
<accession>A0A6C1TWG5</accession>
<feature type="binding site" evidence="10">
    <location>
        <position position="123"/>
    </location>
    <ligand>
        <name>Mn(2+)</name>
        <dbReference type="ChEBI" id="CHEBI:29035"/>
    </ligand>
</feature>
<keyword evidence="5 10" id="KW-0479">Metal-binding</keyword>
<evidence type="ECO:0000256" key="6">
    <source>
        <dbReference type="ARBA" id="ARBA00022842"/>
    </source>
</evidence>
<keyword evidence="7 10" id="KW-0464">Manganese</keyword>
<comment type="cofactor">
    <cofactor evidence="10">
        <name>Mn(2+)</name>
        <dbReference type="ChEBI" id="CHEBI:29035"/>
    </cofactor>
    <text evidence="10">Binds 1 Mn(2+) ion per subunit.</text>
</comment>
<keyword evidence="4 10" id="KW-0963">Cytoplasm</keyword>
<dbReference type="AlphaFoldDB" id="A0A6C1TWG5"/>
<dbReference type="GO" id="GO:0008299">
    <property type="term" value="P:isoprenoid biosynthetic process"/>
    <property type="evidence" value="ECO:0007669"/>
    <property type="project" value="UniProtKB-UniRule"/>
</dbReference>
<comment type="subcellular location">
    <subcellularLocation>
        <location evidence="10">Cytoplasm</location>
    </subcellularLocation>
</comment>
<gene>
    <name evidence="10" type="primary">idi</name>
    <name evidence="13" type="ORF">EKI59_07000</name>
</gene>
<evidence type="ECO:0000259" key="12">
    <source>
        <dbReference type="PROSITE" id="PS51462"/>
    </source>
</evidence>
<name>A0A6C1TWG5_9CORY</name>
<dbReference type="PANTHER" id="PTHR10885:SF0">
    <property type="entry name" value="ISOPENTENYL-DIPHOSPHATE DELTA-ISOMERASE"/>
    <property type="match status" value="1"/>
</dbReference>
<dbReference type="Gene3D" id="3.90.79.10">
    <property type="entry name" value="Nucleoside Triphosphate Pyrophosphohydrolase"/>
    <property type="match status" value="1"/>
</dbReference>
<comment type="caution">
    <text evidence="13">The sequence shown here is derived from an EMBL/GenBank/DDBJ whole genome shotgun (WGS) entry which is preliminary data.</text>
</comment>
<dbReference type="InterPro" id="IPR056375">
    <property type="entry name" value="Idi_bact"/>
</dbReference>
<sequence>MNMVNDVEMVVLADRNGRPAGSAPKASIHTSNTPLHFAFSCFLLDERGKLLVTRRALSKKTWPGVWTNSFCGHPAPGETTFEAVERRNCQELGCEPGSLHGISAILPDFSYRAVDSSGIVENEICPVFVAHLKPGAALDPHPHEVDSHVWIDPEALIAAVNATPFAFSPWLVEELADTRLQEAILQKRA</sequence>
<reference evidence="13 14" key="1">
    <citation type="submission" date="2018-12" db="EMBL/GenBank/DDBJ databases">
        <title>Corynebacterium sanguinis sp. nov., a clinically-associated and environmental corynebacterium.</title>
        <authorList>
            <person name="Gonzales-Siles L."/>
            <person name="Jaen-Luchoro D."/>
            <person name="Cardew S."/>
            <person name="Inganas E."/>
            <person name="Ohlen M."/>
            <person name="Jensie-Markopolous S."/>
            <person name="Pinyeiro-Iglesias B."/>
            <person name="Molin K."/>
            <person name="Skovbjerg S."/>
            <person name="Svensson-Stadler L."/>
            <person name="Funke G."/>
            <person name="Moore E.R.B."/>
        </authorList>
    </citation>
    <scope>NUCLEOTIDE SEQUENCE [LARGE SCALE GENOMIC DNA]</scope>
    <source>
        <strain evidence="13 14">58734</strain>
    </source>
</reference>
<dbReference type="OrthoDB" id="9809458at2"/>
<feature type="binding site" evidence="10">
    <location>
        <position position="121"/>
    </location>
    <ligand>
        <name>Mn(2+)</name>
        <dbReference type="ChEBI" id="CHEBI:29035"/>
    </ligand>
</feature>
<dbReference type="PANTHER" id="PTHR10885">
    <property type="entry name" value="ISOPENTENYL-DIPHOSPHATE DELTA-ISOMERASE"/>
    <property type="match status" value="1"/>
</dbReference>
<feature type="binding site" evidence="10">
    <location>
        <position position="29"/>
    </location>
    <ligand>
        <name>Mn(2+)</name>
        <dbReference type="ChEBI" id="CHEBI:29035"/>
    </ligand>
</feature>
<dbReference type="GO" id="GO:0046872">
    <property type="term" value="F:metal ion binding"/>
    <property type="evidence" value="ECO:0007669"/>
    <property type="project" value="UniProtKB-KW"/>
</dbReference>
<dbReference type="PROSITE" id="PS51462">
    <property type="entry name" value="NUDIX"/>
    <property type="match status" value="1"/>
</dbReference>
<keyword evidence="6 10" id="KW-0460">Magnesium</keyword>
<feature type="domain" description="Nudix hydrolase" evidence="12">
    <location>
        <begin position="34"/>
        <end position="173"/>
    </location>
</feature>
<comment type="similarity">
    <text evidence="2 10">Belongs to the IPP isomerase type 1 family.</text>
</comment>
<proteinExistence type="inferred from homology"/>
<comment type="catalytic activity">
    <reaction evidence="10">
        <text>isopentenyl diphosphate = dimethylallyl diphosphate</text>
        <dbReference type="Rhea" id="RHEA:23284"/>
        <dbReference type="ChEBI" id="CHEBI:57623"/>
        <dbReference type="ChEBI" id="CHEBI:128769"/>
        <dbReference type="EC" id="5.3.3.2"/>
    </reaction>
</comment>
<protein>
    <recommendedName>
        <fullName evidence="3 10">Isopentenyl-diphosphate Delta-isomerase</fullName>
        <shortName evidence="10">IPP isomerase</shortName>
        <ecNumber evidence="3 10">5.3.3.2</ecNumber>
    </recommendedName>
    <alternativeName>
        <fullName evidence="10">IPP:DMAPP isomerase</fullName>
    </alternativeName>
    <alternativeName>
        <fullName evidence="10">Isopentenyl pyrophosphate isomerase</fullName>
    </alternativeName>
</protein>
<dbReference type="Proteomes" id="UP000336646">
    <property type="component" value="Unassembled WGS sequence"/>
</dbReference>
<evidence type="ECO:0000256" key="7">
    <source>
        <dbReference type="ARBA" id="ARBA00023211"/>
    </source>
</evidence>
<organism evidence="13 14">
    <name type="scientific">Corynebacterium sanguinis</name>
    <dbReference type="NCBI Taxonomy" id="2594913"/>
    <lineage>
        <taxon>Bacteria</taxon>
        <taxon>Bacillati</taxon>
        <taxon>Actinomycetota</taxon>
        <taxon>Actinomycetes</taxon>
        <taxon>Mycobacteriales</taxon>
        <taxon>Corynebacteriaceae</taxon>
        <taxon>Corynebacterium</taxon>
    </lineage>
</organism>
<dbReference type="GO" id="GO:0004452">
    <property type="term" value="F:isopentenyl-diphosphate delta-isomerase activity"/>
    <property type="evidence" value="ECO:0007669"/>
    <property type="project" value="UniProtKB-UniRule"/>
</dbReference>
<dbReference type="PIRSF" id="PIRSF018427">
    <property type="entry name" value="Isopntndiph_ism"/>
    <property type="match status" value="1"/>
</dbReference>
<dbReference type="GO" id="GO:0005737">
    <property type="term" value="C:cytoplasm"/>
    <property type="evidence" value="ECO:0007669"/>
    <property type="project" value="UniProtKB-SubCell"/>
</dbReference>
<feature type="binding site" evidence="10">
    <location>
        <position position="91"/>
    </location>
    <ligand>
        <name>Mg(2+)</name>
        <dbReference type="ChEBI" id="CHEBI:18420"/>
    </ligand>
</feature>
<evidence type="ECO:0000256" key="2">
    <source>
        <dbReference type="ARBA" id="ARBA00007579"/>
    </source>
</evidence>
<dbReference type="HAMAP" id="MF_00202">
    <property type="entry name" value="Idi"/>
    <property type="match status" value="1"/>
</dbReference>
<feature type="active site" evidence="10 11">
    <location>
        <position position="71"/>
    </location>
</feature>
<feature type="binding site" evidence="10">
    <location>
        <position position="36"/>
    </location>
    <ligand>
        <name>Mn(2+)</name>
        <dbReference type="ChEBI" id="CHEBI:29035"/>
    </ligand>
</feature>
<dbReference type="EMBL" id="RXIR01000013">
    <property type="protein sequence ID" value="TVS28450.1"/>
    <property type="molecule type" value="Genomic_DNA"/>
</dbReference>
<dbReference type="SUPFAM" id="SSF55811">
    <property type="entry name" value="Nudix"/>
    <property type="match status" value="1"/>
</dbReference>
<dbReference type="InterPro" id="IPR000086">
    <property type="entry name" value="NUDIX_hydrolase_dom"/>
</dbReference>
<evidence type="ECO:0000256" key="9">
    <source>
        <dbReference type="ARBA" id="ARBA00023235"/>
    </source>
</evidence>
<dbReference type="GO" id="GO:0050992">
    <property type="term" value="P:dimethylallyl diphosphate biosynthetic process"/>
    <property type="evidence" value="ECO:0007669"/>
    <property type="project" value="UniProtKB-UniRule"/>
</dbReference>
<evidence type="ECO:0000313" key="13">
    <source>
        <dbReference type="EMBL" id="TVS28450.1"/>
    </source>
</evidence>
<dbReference type="NCBIfam" id="TIGR02150">
    <property type="entry name" value="IPP_isom_1"/>
    <property type="match status" value="1"/>
</dbReference>
<evidence type="ECO:0000256" key="4">
    <source>
        <dbReference type="ARBA" id="ARBA00022490"/>
    </source>
</evidence>
<dbReference type="EC" id="5.3.3.2" evidence="3 10"/>
<feature type="binding site" evidence="10">
    <location>
        <position position="73"/>
    </location>
    <ligand>
        <name>Mn(2+)</name>
        <dbReference type="ChEBI" id="CHEBI:29035"/>
    </ligand>
</feature>
<evidence type="ECO:0000256" key="10">
    <source>
        <dbReference type="HAMAP-Rule" id="MF_00202"/>
    </source>
</evidence>
<dbReference type="InterPro" id="IPR011876">
    <property type="entry name" value="IsopentenylPP_isomerase_typ1"/>
</dbReference>
<evidence type="ECO:0000256" key="11">
    <source>
        <dbReference type="PIRSR" id="PIRSR018427-1"/>
    </source>
</evidence>
<comment type="pathway">
    <text evidence="1 10">Isoprenoid biosynthesis; dimethylallyl diphosphate biosynthesis; dimethylallyl diphosphate from isopentenyl diphosphate: step 1/1.</text>
</comment>
<evidence type="ECO:0000256" key="5">
    <source>
        <dbReference type="ARBA" id="ARBA00022723"/>
    </source>
</evidence>